<proteinExistence type="predicted"/>
<dbReference type="EMBL" id="JAACJP010000032">
    <property type="protein sequence ID" value="KAF5375719.1"/>
    <property type="molecule type" value="Genomic_DNA"/>
</dbReference>
<feature type="region of interest" description="Disordered" evidence="3">
    <location>
        <begin position="167"/>
        <end position="230"/>
    </location>
</feature>
<feature type="compositionally biased region" description="Polar residues" evidence="3">
    <location>
        <begin position="192"/>
        <end position="203"/>
    </location>
</feature>
<keyword evidence="7" id="KW-1185">Reference proteome</keyword>
<dbReference type="PROSITE" id="PS50158">
    <property type="entry name" value="ZF_CCHC"/>
    <property type="match status" value="1"/>
</dbReference>
<dbReference type="InterPro" id="IPR002156">
    <property type="entry name" value="RNaseH_domain"/>
</dbReference>
<dbReference type="Proteomes" id="UP000565441">
    <property type="component" value="Unassembled WGS sequence"/>
</dbReference>
<evidence type="ECO:0000256" key="2">
    <source>
        <dbReference type="PROSITE-ProRule" id="PRU00047"/>
    </source>
</evidence>
<feature type="compositionally biased region" description="Polar residues" evidence="3">
    <location>
        <begin position="219"/>
        <end position="230"/>
    </location>
</feature>
<keyword evidence="2" id="KW-0479">Metal-binding</keyword>
<dbReference type="InterPro" id="IPR012337">
    <property type="entry name" value="RNaseH-like_sf"/>
</dbReference>
<organism evidence="6 7">
    <name type="scientific">Tricholomella constricta</name>
    <dbReference type="NCBI Taxonomy" id="117010"/>
    <lineage>
        <taxon>Eukaryota</taxon>
        <taxon>Fungi</taxon>
        <taxon>Dikarya</taxon>
        <taxon>Basidiomycota</taxon>
        <taxon>Agaricomycotina</taxon>
        <taxon>Agaricomycetes</taxon>
        <taxon>Agaricomycetidae</taxon>
        <taxon>Agaricales</taxon>
        <taxon>Tricholomatineae</taxon>
        <taxon>Lyophyllaceae</taxon>
        <taxon>Tricholomella</taxon>
    </lineage>
</organism>
<dbReference type="SMART" id="SM00343">
    <property type="entry name" value="ZnF_C2HC"/>
    <property type="match status" value="3"/>
</dbReference>
<dbReference type="PROSITE" id="PS50879">
    <property type="entry name" value="RNASE_H_1"/>
    <property type="match status" value="1"/>
</dbReference>
<evidence type="ECO:0000256" key="1">
    <source>
        <dbReference type="ARBA" id="ARBA00022664"/>
    </source>
</evidence>
<evidence type="ECO:0000313" key="6">
    <source>
        <dbReference type="EMBL" id="KAF5375719.1"/>
    </source>
</evidence>
<dbReference type="GO" id="GO:0004523">
    <property type="term" value="F:RNA-DNA hybrid ribonuclease activity"/>
    <property type="evidence" value="ECO:0007669"/>
    <property type="project" value="InterPro"/>
</dbReference>
<dbReference type="Gene3D" id="3.30.420.10">
    <property type="entry name" value="Ribonuclease H-like superfamily/Ribonuclease H"/>
    <property type="match status" value="1"/>
</dbReference>
<evidence type="ECO:0000313" key="7">
    <source>
        <dbReference type="Proteomes" id="UP000565441"/>
    </source>
</evidence>
<dbReference type="SUPFAM" id="SSF57756">
    <property type="entry name" value="Retrovirus zinc finger-like domains"/>
    <property type="match status" value="1"/>
</dbReference>
<evidence type="ECO:0000259" key="5">
    <source>
        <dbReference type="PROSITE" id="PS50879"/>
    </source>
</evidence>
<dbReference type="InterPro" id="IPR042509">
    <property type="entry name" value="ZCCHC3"/>
</dbReference>
<reference evidence="6 7" key="1">
    <citation type="journal article" date="2020" name="ISME J.">
        <title>Uncovering the hidden diversity of litter-decomposition mechanisms in mushroom-forming fungi.</title>
        <authorList>
            <person name="Floudas D."/>
            <person name="Bentzer J."/>
            <person name="Ahren D."/>
            <person name="Johansson T."/>
            <person name="Persson P."/>
            <person name="Tunlid A."/>
        </authorList>
    </citation>
    <scope>NUCLEOTIDE SEQUENCE [LARGE SCALE GENOMIC DNA]</scope>
    <source>
        <strain evidence="6 7">CBS 661.87</strain>
    </source>
</reference>
<feature type="domain" description="CCHC-type" evidence="4">
    <location>
        <begin position="110"/>
        <end position="123"/>
    </location>
</feature>
<sequence>MIAKFVSVEFDPSLADHRDSVLENNRIPPGAIASLKWIKPKERRSPGQQSAHLAIRLYDQTVANELAVRGLFILGERISVEKDHKEPLRCYKCQDWDHLANACHRSVTYCGRCGDDGHSARDCNSEQIYCIPCGRRGHISGDRRHCPIYKKKRDELNARMPENAMPYFPTEEPWTHATVPRSTPPKPAYANPTVQAQQSQRQKQTGREPPPSREVSLVPTLSQPTPAPSQTVQWMQVKNNSSLAPQLQDRTPVRGPLDRHPWNHIIEGTTRDLENSRKKVNRLSAIAHRYRGLENHESSVLLDEAKKLYAAEILKAKSEHWRDFLETAMERELWIANRYITDPTGDGGKTRIPTLKYIGDDNRTKEAVTNEEKGRLFARTLFPDPPEASSVPTNYAYPEPLPTSGQITEEQIRRSVAKLSPYKACGNDGIPNIPEFMERLFTAVAVLKFAYATDGWYTPIRRQPQHKRDSGSVGPAKRMAKIQRLALIAITGSMRSAPTDALELHANLPPVDLLLDKICHRSAMQIAALPEAHPLHKHVRNCTRYNIKRHRSPLHNLTDIYHLDPNDIETINPVRQLPTYQHPFTTQIAKTREASLQEDLDNRAHIKIYTDGWGYKGQAGAAAILIVNNKPPIKLQYHLGPLSRNTTFEAEAVGVALGMQLLIETALPRSTSLALDNQGVIQSLAIYRQRQSHYHFDAIHEQARQIARNERHRPTFNLQISWISGHSGADGNELVDKAAKDAAQGTTSLSNRLPAYIRKNSELPTSISALKQIHNAYLKAKWQEHWQKSPRFAKYEHLKDGFPFPNFRRVAEGLTRRQHSLLVQLRTGHAPLNKHLHCLQAVDSPKCEQCEDDVVETLRHFLYQCSRFHDERQDFRSALGRDAYMSEVIYGTRKGAKYLLRYVADTGRFKATFGDVSPYNYTHGDEDDAPQPEIDYEYDWDDADDLGT</sequence>
<dbReference type="InterPro" id="IPR036397">
    <property type="entry name" value="RNaseH_sf"/>
</dbReference>
<dbReference type="AlphaFoldDB" id="A0A8H5H319"/>
<keyword evidence="2" id="KW-0863">Zinc-finger</keyword>
<protein>
    <submittedName>
        <fullName evidence="6">Uncharacterized protein</fullName>
    </submittedName>
</protein>
<dbReference type="PANTHER" id="PTHR22639:SF3">
    <property type="entry name" value="ZINC FINGER CCHC DOMAIN-CONTAINING PROTEIN 3"/>
    <property type="match status" value="1"/>
</dbReference>
<dbReference type="PANTHER" id="PTHR22639">
    <property type="entry name" value="GAG-RELATED PROTEIN"/>
    <property type="match status" value="1"/>
</dbReference>
<dbReference type="GO" id="GO:0003723">
    <property type="term" value="F:RNA binding"/>
    <property type="evidence" value="ECO:0007669"/>
    <property type="project" value="InterPro"/>
</dbReference>
<dbReference type="GO" id="GO:0008270">
    <property type="term" value="F:zinc ion binding"/>
    <property type="evidence" value="ECO:0007669"/>
    <property type="project" value="UniProtKB-KW"/>
</dbReference>
<dbReference type="Pfam" id="PF00075">
    <property type="entry name" value="RNase_H"/>
    <property type="match status" value="1"/>
</dbReference>
<gene>
    <name evidence="6" type="ORF">D9615_009322</name>
</gene>
<dbReference type="InterPro" id="IPR001878">
    <property type="entry name" value="Znf_CCHC"/>
</dbReference>
<keyword evidence="1" id="KW-0507">mRNA processing</keyword>
<keyword evidence="2" id="KW-0862">Zinc</keyword>
<dbReference type="GO" id="GO:0003690">
    <property type="term" value="F:double-stranded DNA binding"/>
    <property type="evidence" value="ECO:0007669"/>
    <property type="project" value="InterPro"/>
</dbReference>
<comment type="caution">
    <text evidence="6">The sequence shown here is derived from an EMBL/GenBank/DDBJ whole genome shotgun (WGS) entry which is preliminary data.</text>
</comment>
<dbReference type="OrthoDB" id="3267074at2759"/>
<dbReference type="SUPFAM" id="SSF53098">
    <property type="entry name" value="Ribonuclease H-like"/>
    <property type="match status" value="1"/>
</dbReference>
<name>A0A8H5H319_9AGAR</name>
<accession>A0A8H5H319</accession>
<feature type="domain" description="RNase H type-1" evidence="5">
    <location>
        <begin position="602"/>
        <end position="744"/>
    </location>
</feature>
<evidence type="ECO:0000256" key="3">
    <source>
        <dbReference type="SAM" id="MobiDB-lite"/>
    </source>
</evidence>
<dbReference type="InterPro" id="IPR036875">
    <property type="entry name" value="Znf_CCHC_sf"/>
</dbReference>
<feature type="compositionally biased region" description="Acidic residues" evidence="3">
    <location>
        <begin position="925"/>
        <end position="948"/>
    </location>
</feature>
<evidence type="ECO:0000259" key="4">
    <source>
        <dbReference type="PROSITE" id="PS50158"/>
    </source>
</evidence>
<dbReference type="CDD" id="cd09276">
    <property type="entry name" value="Rnase_HI_RT_non_LTR"/>
    <property type="match status" value="1"/>
</dbReference>
<dbReference type="GO" id="GO:0006397">
    <property type="term" value="P:mRNA processing"/>
    <property type="evidence" value="ECO:0007669"/>
    <property type="project" value="UniProtKB-KW"/>
</dbReference>
<feature type="region of interest" description="Disordered" evidence="3">
    <location>
        <begin position="920"/>
        <end position="948"/>
    </location>
</feature>
<dbReference type="Gene3D" id="4.10.60.10">
    <property type="entry name" value="Zinc finger, CCHC-type"/>
    <property type="match status" value="1"/>
</dbReference>